<evidence type="ECO:0000313" key="2">
    <source>
        <dbReference type="Proteomes" id="UP000827092"/>
    </source>
</evidence>
<protein>
    <submittedName>
        <fullName evidence="1">Uncharacterized protein</fullName>
    </submittedName>
</protein>
<accession>A0AAV6VIV1</accession>
<gene>
    <name evidence="1" type="ORF">JTE90_028954</name>
</gene>
<organism evidence="1 2">
    <name type="scientific">Oedothorax gibbosus</name>
    <dbReference type="NCBI Taxonomy" id="931172"/>
    <lineage>
        <taxon>Eukaryota</taxon>
        <taxon>Metazoa</taxon>
        <taxon>Ecdysozoa</taxon>
        <taxon>Arthropoda</taxon>
        <taxon>Chelicerata</taxon>
        <taxon>Arachnida</taxon>
        <taxon>Araneae</taxon>
        <taxon>Araneomorphae</taxon>
        <taxon>Entelegynae</taxon>
        <taxon>Araneoidea</taxon>
        <taxon>Linyphiidae</taxon>
        <taxon>Erigoninae</taxon>
        <taxon>Oedothorax</taxon>
    </lineage>
</organism>
<sequence>MDKFRFSKNAESKQKFEYLPNKTSKHYFTSRKPKQKPKKVSTSRDRFSVFLFHFPNTPFFTPTGKKINAAPPPVEAKR</sequence>
<dbReference type="AlphaFoldDB" id="A0AAV6VIV1"/>
<proteinExistence type="predicted"/>
<reference evidence="1 2" key="1">
    <citation type="journal article" date="2022" name="Nat. Ecol. Evol.">
        <title>A masculinizing supergene underlies an exaggerated male reproductive morph in a spider.</title>
        <authorList>
            <person name="Hendrickx F."/>
            <person name="De Corte Z."/>
            <person name="Sonet G."/>
            <person name="Van Belleghem S.M."/>
            <person name="Kostlbacher S."/>
            <person name="Vangestel C."/>
        </authorList>
    </citation>
    <scope>NUCLEOTIDE SEQUENCE [LARGE SCALE GENOMIC DNA]</scope>
    <source>
        <strain evidence="1">W744_W776</strain>
    </source>
</reference>
<evidence type="ECO:0000313" key="1">
    <source>
        <dbReference type="EMBL" id="KAG8195980.1"/>
    </source>
</evidence>
<dbReference type="EMBL" id="JAFNEN010000075">
    <property type="protein sequence ID" value="KAG8195980.1"/>
    <property type="molecule type" value="Genomic_DNA"/>
</dbReference>
<name>A0AAV6VIV1_9ARAC</name>
<keyword evidence="2" id="KW-1185">Reference proteome</keyword>
<dbReference type="Proteomes" id="UP000827092">
    <property type="component" value="Unassembled WGS sequence"/>
</dbReference>
<comment type="caution">
    <text evidence="1">The sequence shown here is derived from an EMBL/GenBank/DDBJ whole genome shotgun (WGS) entry which is preliminary data.</text>
</comment>